<keyword evidence="4 7" id="KW-1133">Transmembrane helix</keyword>
<feature type="transmembrane region" description="Helical" evidence="7">
    <location>
        <begin position="796"/>
        <end position="816"/>
    </location>
</feature>
<keyword evidence="3 7" id="KW-0812">Transmembrane</keyword>
<evidence type="ECO:0000256" key="7">
    <source>
        <dbReference type="SAM" id="Phobius"/>
    </source>
</evidence>
<evidence type="ECO:0000259" key="9">
    <source>
        <dbReference type="Pfam" id="PF12704"/>
    </source>
</evidence>
<evidence type="ECO:0000256" key="4">
    <source>
        <dbReference type="ARBA" id="ARBA00022989"/>
    </source>
</evidence>
<dbReference type="InterPro" id="IPR017800">
    <property type="entry name" value="ADOP"/>
</dbReference>
<keyword evidence="2" id="KW-1003">Cell membrane</keyword>
<dbReference type="RefSeq" id="WP_263335304.1">
    <property type="nucleotide sequence ID" value="NZ_JAGSYH010000002.1"/>
</dbReference>
<proteinExistence type="inferred from homology"/>
<feature type="transmembrane region" description="Helical" evidence="7">
    <location>
        <begin position="337"/>
        <end position="359"/>
    </location>
</feature>
<feature type="domain" description="ABC3 transporter permease C-terminal" evidence="8">
    <location>
        <begin position="745"/>
        <end position="857"/>
    </location>
</feature>
<evidence type="ECO:0000256" key="3">
    <source>
        <dbReference type="ARBA" id="ARBA00022692"/>
    </source>
</evidence>
<dbReference type="PANTHER" id="PTHR30572">
    <property type="entry name" value="MEMBRANE COMPONENT OF TRANSPORTER-RELATED"/>
    <property type="match status" value="1"/>
</dbReference>
<evidence type="ECO:0000313" key="11">
    <source>
        <dbReference type="Proteomes" id="UP001596091"/>
    </source>
</evidence>
<dbReference type="Pfam" id="PF02687">
    <property type="entry name" value="FtsX"/>
    <property type="match status" value="2"/>
</dbReference>
<sequence length="864" mass="93825">MKWWQIRKRDEDLQRELQSDLELEAEEQRERGLSPEEARRAALRAFGNPTLIREQTHASWSTSWLESFAQDLRYGIRGMFRNPGSTIFAILIVGLGIGGASTVFSVVNALLLRPLPFHDPRQLVWIGNGDCCTAQIEQYVDLRNQNKSFSDLAGWAGDYSAGNEELTGSGESQRITAVAVTGNFFPLLGVNPIIGRSFTAAEAEGIYRAPTALLISNSFWRHHFASDPGIVGRKITLNNQPVTVIGILPASFDFSSIFDPGTPVDVFIPWPLIDQKKPSGNTTKIIGRLKPGVTVQNATAELTTLAQQLNTQHPERNPVHPRLVPLEQYVSGQVRPALIVLMCAVGVVMLIVCANLSHLQLARMSARQKEMAVRAALGASRMRLLRQVLTESITLSLCGAALGLILAIAGTRELAHLTAFNLPLLASIHVDTGTLAFTLSMAVAAGVLFGLAPALQVPAYRLREGLQDAGRESSGGSRHNWFRNSLVISEFALACILLVGAALLIQSFLHVLDVDLGFQPERAATLRIDPSFKMANLQQQNSFLDDALGRVRAIPGVTAAGVADVLPLDGDRSWQITGKGQVYDKNNHPEAYIRVVTDGYFAALGIQLKSGREFTQSDRATTEPVVMVNETFARTLWPGQNAVGQIVTQDGGRRVIGVVADVHHGGPELSGGLEMYIPMRQSNDYPSMRLIVRTALTPDSLAAGIRTALRPIDPNLPVTELQTLQQFVDRQVSPRRFLVMLLTGFAAFALLLASLGIYALISYSVSQRTKEIGIRMALGASASLVQRSVLTRTLQLALAGVVLGTLGSFALSRWMTSLLFGTTPTNPAVFTGVSLLLCAVALIAAYVPARRAARIEPLHALRTE</sequence>
<feature type="transmembrane region" description="Helical" evidence="7">
    <location>
        <begin position="737"/>
        <end position="761"/>
    </location>
</feature>
<dbReference type="NCBIfam" id="TIGR03434">
    <property type="entry name" value="ADOP"/>
    <property type="match status" value="1"/>
</dbReference>
<feature type="domain" description="MacB-like periplasmic core" evidence="9">
    <location>
        <begin position="494"/>
        <end position="693"/>
    </location>
</feature>
<feature type="domain" description="MacB-like periplasmic core" evidence="9">
    <location>
        <begin position="86"/>
        <end position="304"/>
    </location>
</feature>
<evidence type="ECO:0000259" key="8">
    <source>
        <dbReference type="Pfam" id="PF02687"/>
    </source>
</evidence>
<organism evidence="10 11">
    <name type="scientific">Acidicapsa dinghuensis</name>
    <dbReference type="NCBI Taxonomy" id="2218256"/>
    <lineage>
        <taxon>Bacteria</taxon>
        <taxon>Pseudomonadati</taxon>
        <taxon>Acidobacteriota</taxon>
        <taxon>Terriglobia</taxon>
        <taxon>Terriglobales</taxon>
        <taxon>Acidobacteriaceae</taxon>
        <taxon>Acidicapsa</taxon>
    </lineage>
</organism>
<dbReference type="PANTHER" id="PTHR30572:SF4">
    <property type="entry name" value="ABC TRANSPORTER PERMEASE YTRF"/>
    <property type="match status" value="1"/>
</dbReference>
<feature type="transmembrane region" description="Helical" evidence="7">
    <location>
        <begin position="392"/>
        <end position="415"/>
    </location>
</feature>
<keyword evidence="5 7" id="KW-0472">Membrane</keyword>
<feature type="transmembrane region" description="Helical" evidence="7">
    <location>
        <begin position="435"/>
        <end position="460"/>
    </location>
</feature>
<feature type="transmembrane region" description="Helical" evidence="7">
    <location>
        <begin position="481"/>
        <end position="505"/>
    </location>
</feature>
<gene>
    <name evidence="10" type="ORF">ACFPT7_00225</name>
</gene>
<reference evidence="11" key="1">
    <citation type="journal article" date="2019" name="Int. J. Syst. Evol. Microbiol.">
        <title>The Global Catalogue of Microorganisms (GCM) 10K type strain sequencing project: providing services to taxonomists for standard genome sequencing and annotation.</title>
        <authorList>
            <consortium name="The Broad Institute Genomics Platform"/>
            <consortium name="The Broad Institute Genome Sequencing Center for Infectious Disease"/>
            <person name="Wu L."/>
            <person name="Ma J."/>
        </authorList>
    </citation>
    <scope>NUCLEOTIDE SEQUENCE [LARGE SCALE GENOMIC DNA]</scope>
    <source>
        <strain evidence="11">JCM 4087</strain>
    </source>
</reference>
<dbReference type="NCBIfam" id="NF038403">
    <property type="entry name" value="perm_prefix_1"/>
    <property type="match status" value="1"/>
</dbReference>
<dbReference type="InterPro" id="IPR025857">
    <property type="entry name" value="MacB_PCD"/>
</dbReference>
<dbReference type="Proteomes" id="UP001596091">
    <property type="component" value="Unassembled WGS sequence"/>
</dbReference>
<dbReference type="Pfam" id="PF12704">
    <property type="entry name" value="MacB_PCD"/>
    <property type="match status" value="2"/>
</dbReference>
<comment type="subcellular location">
    <subcellularLocation>
        <location evidence="1">Cell membrane</location>
        <topology evidence="1">Multi-pass membrane protein</topology>
    </subcellularLocation>
</comment>
<comment type="caution">
    <text evidence="10">The sequence shown here is derived from an EMBL/GenBank/DDBJ whole genome shotgun (WGS) entry which is preliminary data.</text>
</comment>
<dbReference type="EMBL" id="JBHSPH010000001">
    <property type="protein sequence ID" value="MFC5860709.1"/>
    <property type="molecule type" value="Genomic_DNA"/>
</dbReference>
<name>A0ABW1E9R9_9BACT</name>
<evidence type="ECO:0000256" key="5">
    <source>
        <dbReference type="ARBA" id="ARBA00023136"/>
    </source>
</evidence>
<evidence type="ECO:0000313" key="10">
    <source>
        <dbReference type="EMBL" id="MFC5860709.1"/>
    </source>
</evidence>
<comment type="similarity">
    <text evidence="6">Belongs to the ABC-4 integral membrane protein family.</text>
</comment>
<protein>
    <submittedName>
        <fullName evidence="10">ADOP family duplicated permease</fullName>
    </submittedName>
</protein>
<dbReference type="InterPro" id="IPR047928">
    <property type="entry name" value="Perm_prefix_1"/>
</dbReference>
<evidence type="ECO:0000256" key="1">
    <source>
        <dbReference type="ARBA" id="ARBA00004651"/>
    </source>
</evidence>
<accession>A0ABW1E9R9</accession>
<dbReference type="InterPro" id="IPR003838">
    <property type="entry name" value="ABC3_permease_C"/>
</dbReference>
<feature type="transmembrane region" description="Helical" evidence="7">
    <location>
        <begin position="87"/>
        <end position="112"/>
    </location>
</feature>
<feature type="transmembrane region" description="Helical" evidence="7">
    <location>
        <begin position="828"/>
        <end position="847"/>
    </location>
</feature>
<feature type="domain" description="ABC3 transporter permease C-terminal" evidence="8">
    <location>
        <begin position="343"/>
        <end position="456"/>
    </location>
</feature>
<evidence type="ECO:0000256" key="2">
    <source>
        <dbReference type="ARBA" id="ARBA00022475"/>
    </source>
</evidence>
<dbReference type="InterPro" id="IPR050250">
    <property type="entry name" value="Macrolide_Exporter_MacB"/>
</dbReference>
<evidence type="ECO:0000256" key="6">
    <source>
        <dbReference type="ARBA" id="ARBA00038076"/>
    </source>
</evidence>
<keyword evidence="11" id="KW-1185">Reference proteome</keyword>